<dbReference type="Gene3D" id="2.120.10.80">
    <property type="entry name" value="Kelch-type beta propeller"/>
    <property type="match status" value="1"/>
</dbReference>
<dbReference type="InParanoid" id="D3B2M0"/>
<evidence type="ECO:0000256" key="1">
    <source>
        <dbReference type="PROSITE-ProRule" id="PRU00024"/>
    </source>
</evidence>
<dbReference type="GO" id="GO:0008270">
    <property type="term" value="F:zinc ion binding"/>
    <property type="evidence" value="ECO:0007669"/>
    <property type="project" value="UniProtKB-KW"/>
</dbReference>
<evidence type="ECO:0000313" key="4">
    <source>
        <dbReference type="EMBL" id="EFA83568.1"/>
    </source>
</evidence>
<dbReference type="SUPFAM" id="SSF117281">
    <property type="entry name" value="Kelch motif"/>
    <property type="match status" value="1"/>
</dbReference>
<sequence length="572" mass="65433">MLFIVFTDMKGDSNFICPEHKRQLEFICFKCNILLCSKCSNNHNKKFVDHSPFCDHVDDIKNSLETVISTGSASESGSESSSIKNRLSSIWTTIKSQATRHHSLESTESEISAQFSQFHEYLIVEEHKLKKSIVTQKDLIKEQIDINVNQLKSLVDIANTWKHIEKKGDGSEDDSLVVGSEDSNTDSTAESYSLSSIMESINQSNSLCNFINRNSNTLFDYIVPESTDENRDVDLVVLDMIYKYNQQYSLKSTSATPNNNNNNGNMKYELIVSSEKVEQVKLSIQQSFNLISQRIKQNYIFSIFDCDSASLINISDQSYSTESSFQLKDYESGSTYNSMVQAGDHIYIFGSNKPDISNKYCRISIKSKSIDHIGEMKGIKGGQEISVCYDGADHIYLINGYDSENDIYHHRVDRFNIKSMKFESQLNFDCLYTDYYSFFFNGTLYTVPYQGGLLYAINPITRAIDKYKSDQILDEISAMCHDRYGNIFMHSLDGRFIRFNVVSKDIEELETSIELEVKISMIYHHISSKEGLIYLLGGCNYDNHIYNIETNEWTTFDDDKDRDFCGASIITM</sequence>
<dbReference type="InterPro" id="IPR000315">
    <property type="entry name" value="Znf_B-box"/>
</dbReference>
<dbReference type="InterPro" id="IPR015915">
    <property type="entry name" value="Kelch-typ_b-propeller"/>
</dbReference>
<keyword evidence="1" id="KW-0863">Zinc-finger</keyword>
<dbReference type="GeneID" id="31358157"/>
<dbReference type="AlphaFoldDB" id="D3B2M0"/>
<feature type="domain" description="B box-type" evidence="3">
    <location>
        <begin position="12"/>
        <end position="51"/>
    </location>
</feature>
<dbReference type="Gene3D" id="3.30.160.60">
    <property type="entry name" value="Classic Zinc Finger"/>
    <property type="match status" value="1"/>
</dbReference>
<dbReference type="RefSeq" id="XP_020435685.1">
    <property type="nucleotide sequence ID" value="XM_020573613.1"/>
</dbReference>
<evidence type="ECO:0000256" key="2">
    <source>
        <dbReference type="SAM" id="MobiDB-lite"/>
    </source>
</evidence>
<gene>
    <name evidence="4" type="ORF">PPL_02634</name>
</gene>
<dbReference type="SUPFAM" id="SSF57845">
    <property type="entry name" value="B-box zinc-binding domain"/>
    <property type="match status" value="1"/>
</dbReference>
<accession>D3B2M0</accession>
<reference evidence="4 5" key="1">
    <citation type="journal article" date="2011" name="Genome Res.">
        <title>Phylogeny-wide analysis of social amoeba genomes highlights ancient origins for complex intercellular communication.</title>
        <authorList>
            <person name="Heidel A.J."/>
            <person name="Lawal H.M."/>
            <person name="Felder M."/>
            <person name="Schilde C."/>
            <person name="Helps N.R."/>
            <person name="Tunggal B."/>
            <person name="Rivero F."/>
            <person name="John U."/>
            <person name="Schleicher M."/>
            <person name="Eichinger L."/>
            <person name="Platzer M."/>
            <person name="Noegel A.A."/>
            <person name="Schaap P."/>
            <person name="Gloeckner G."/>
        </authorList>
    </citation>
    <scope>NUCLEOTIDE SEQUENCE [LARGE SCALE GENOMIC DNA]</scope>
    <source>
        <strain evidence="5">ATCC 26659 / Pp 5 / PN500</strain>
    </source>
</reference>
<keyword evidence="1" id="KW-0862">Zinc</keyword>
<keyword evidence="5" id="KW-1185">Reference proteome</keyword>
<dbReference type="Pfam" id="PF00643">
    <property type="entry name" value="zf-B_box"/>
    <property type="match status" value="1"/>
</dbReference>
<keyword evidence="1" id="KW-0479">Metal-binding</keyword>
<protein>
    <recommendedName>
        <fullName evidence="3">B box-type domain-containing protein</fullName>
    </recommendedName>
</protein>
<feature type="region of interest" description="Disordered" evidence="2">
    <location>
        <begin position="167"/>
        <end position="188"/>
    </location>
</feature>
<dbReference type="PROSITE" id="PS50119">
    <property type="entry name" value="ZF_BBOX"/>
    <property type="match status" value="1"/>
</dbReference>
<evidence type="ECO:0000313" key="5">
    <source>
        <dbReference type="Proteomes" id="UP000001396"/>
    </source>
</evidence>
<comment type="caution">
    <text evidence="4">The sequence shown here is derived from an EMBL/GenBank/DDBJ whole genome shotgun (WGS) entry which is preliminary data.</text>
</comment>
<organism evidence="4 5">
    <name type="scientific">Heterostelium pallidum (strain ATCC 26659 / Pp 5 / PN500)</name>
    <name type="common">Cellular slime mold</name>
    <name type="synonym">Polysphondylium pallidum</name>
    <dbReference type="NCBI Taxonomy" id="670386"/>
    <lineage>
        <taxon>Eukaryota</taxon>
        <taxon>Amoebozoa</taxon>
        <taxon>Evosea</taxon>
        <taxon>Eumycetozoa</taxon>
        <taxon>Dictyostelia</taxon>
        <taxon>Acytosteliales</taxon>
        <taxon>Acytosteliaceae</taxon>
        <taxon>Heterostelium</taxon>
    </lineage>
</organism>
<dbReference type="Proteomes" id="UP000001396">
    <property type="component" value="Unassembled WGS sequence"/>
</dbReference>
<proteinExistence type="predicted"/>
<dbReference type="EMBL" id="ADBJ01000010">
    <property type="protein sequence ID" value="EFA83568.1"/>
    <property type="molecule type" value="Genomic_DNA"/>
</dbReference>
<evidence type="ECO:0000259" key="3">
    <source>
        <dbReference type="PROSITE" id="PS50119"/>
    </source>
</evidence>
<name>D3B2M0_HETP5</name>